<evidence type="ECO:0008006" key="3">
    <source>
        <dbReference type="Google" id="ProtNLM"/>
    </source>
</evidence>
<evidence type="ECO:0000313" key="2">
    <source>
        <dbReference type="Proteomes" id="UP001174934"/>
    </source>
</evidence>
<name>A0AA39XJM3_9PEZI</name>
<dbReference type="AlphaFoldDB" id="A0AA39XJM3"/>
<proteinExistence type="predicted"/>
<dbReference type="Gene3D" id="3.30.230.90">
    <property type="match status" value="1"/>
</dbReference>
<comment type="caution">
    <text evidence="1">The sequence shown here is derived from an EMBL/GenBank/DDBJ whole genome shotgun (WGS) entry which is preliminary data.</text>
</comment>
<reference evidence="1" key="1">
    <citation type="submission" date="2023-06" db="EMBL/GenBank/DDBJ databases">
        <title>Genome-scale phylogeny and comparative genomics of the fungal order Sordariales.</title>
        <authorList>
            <consortium name="Lawrence Berkeley National Laboratory"/>
            <person name="Hensen N."/>
            <person name="Bonometti L."/>
            <person name="Westerberg I."/>
            <person name="Brannstrom I.O."/>
            <person name="Guillou S."/>
            <person name="Cros-Aarteil S."/>
            <person name="Calhoun S."/>
            <person name="Haridas S."/>
            <person name="Kuo A."/>
            <person name="Mondo S."/>
            <person name="Pangilinan J."/>
            <person name="Riley R."/>
            <person name="LaButti K."/>
            <person name="Andreopoulos B."/>
            <person name="Lipzen A."/>
            <person name="Chen C."/>
            <person name="Yanf M."/>
            <person name="Daum C."/>
            <person name="Ng V."/>
            <person name="Clum A."/>
            <person name="Steindorff A."/>
            <person name="Ohm R."/>
            <person name="Martin F."/>
            <person name="Silar P."/>
            <person name="Natvig D."/>
            <person name="Lalanne C."/>
            <person name="Gautier V."/>
            <person name="Ament-velasquez S.L."/>
            <person name="Kruys A."/>
            <person name="Hutchinson M.I."/>
            <person name="Powell A.J."/>
            <person name="Barry K."/>
            <person name="Miller A.N."/>
            <person name="Grigoriev I.V."/>
            <person name="Debuchy R."/>
            <person name="Gladieux P."/>
            <person name="Thoren M.H."/>
            <person name="Johannesson H."/>
        </authorList>
    </citation>
    <scope>NUCLEOTIDE SEQUENCE</scope>
    <source>
        <strain evidence="1">SMH3391-2</strain>
    </source>
</reference>
<keyword evidence="2" id="KW-1185">Reference proteome</keyword>
<protein>
    <recommendedName>
        <fullName evidence="3">Proteasome assembly chaperone 3</fullName>
    </recommendedName>
</protein>
<dbReference type="GO" id="GO:0043248">
    <property type="term" value="P:proteasome assembly"/>
    <property type="evidence" value="ECO:0007669"/>
    <property type="project" value="InterPro"/>
</dbReference>
<organism evidence="1 2">
    <name type="scientific">Bombardia bombarda</name>
    <dbReference type="NCBI Taxonomy" id="252184"/>
    <lineage>
        <taxon>Eukaryota</taxon>
        <taxon>Fungi</taxon>
        <taxon>Dikarya</taxon>
        <taxon>Ascomycota</taxon>
        <taxon>Pezizomycotina</taxon>
        <taxon>Sordariomycetes</taxon>
        <taxon>Sordariomycetidae</taxon>
        <taxon>Sordariales</taxon>
        <taxon>Lasiosphaeriaceae</taxon>
        <taxon>Bombardia</taxon>
    </lineage>
</organism>
<sequence length="147" mass="15535">MAENGVREDAFPAPSKQATGTVNGVETEIVSMNFSDKIMITISQGGRLAQWVQVPLSAPSSASVDMALPSASLGALPSMHLTPKTLLGGGSDDRETLGQLYASQIASFLSLRDPEDKRTVLLGLGLEKVESGSEAFFDVIELVQQVL</sequence>
<gene>
    <name evidence="1" type="ORF">B0T17DRAFT_480750</name>
</gene>
<evidence type="ECO:0000313" key="1">
    <source>
        <dbReference type="EMBL" id="KAK0635248.1"/>
    </source>
</evidence>
<dbReference type="InterPro" id="IPR053720">
    <property type="entry name" value="Psm_Assembly_Chaperone"/>
</dbReference>
<dbReference type="PANTHER" id="PTHR31051">
    <property type="entry name" value="PROTEASOME ASSEMBLY CHAPERONE 3"/>
    <property type="match status" value="1"/>
</dbReference>
<accession>A0AA39XJM3</accession>
<dbReference type="EMBL" id="JAULSR010000001">
    <property type="protein sequence ID" value="KAK0635248.1"/>
    <property type="molecule type" value="Genomic_DNA"/>
</dbReference>
<dbReference type="PANTHER" id="PTHR31051:SF1">
    <property type="entry name" value="PROTEASOME ASSEMBLY CHAPERONE 3"/>
    <property type="match status" value="1"/>
</dbReference>
<dbReference type="InterPro" id="IPR018788">
    <property type="entry name" value="Proteasome_assmbl_chp_3"/>
</dbReference>
<dbReference type="Proteomes" id="UP001174934">
    <property type="component" value="Unassembled WGS sequence"/>
</dbReference>
<dbReference type="Pfam" id="PF10178">
    <property type="entry name" value="PAC3"/>
    <property type="match status" value="1"/>
</dbReference>